<accession>A0ABP7CHC3</accession>
<evidence type="ECO:0000313" key="1">
    <source>
        <dbReference type="EMBL" id="GAA3690633.1"/>
    </source>
</evidence>
<protein>
    <submittedName>
        <fullName evidence="1">Uncharacterized protein</fullName>
    </submittedName>
</protein>
<evidence type="ECO:0000313" key="2">
    <source>
        <dbReference type="Proteomes" id="UP001500902"/>
    </source>
</evidence>
<gene>
    <name evidence="1" type="ORF">GCM10022224_065110</name>
</gene>
<organism evidence="1 2">
    <name type="scientific">Nonomuraea antimicrobica</name>
    <dbReference type="NCBI Taxonomy" id="561173"/>
    <lineage>
        <taxon>Bacteria</taxon>
        <taxon>Bacillati</taxon>
        <taxon>Actinomycetota</taxon>
        <taxon>Actinomycetes</taxon>
        <taxon>Streptosporangiales</taxon>
        <taxon>Streptosporangiaceae</taxon>
        <taxon>Nonomuraea</taxon>
    </lineage>
</organism>
<keyword evidence="2" id="KW-1185">Reference proteome</keyword>
<dbReference type="Proteomes" id="UP001500902">
    <property type="component" value="Unassembled WGS sequence"/>
</dbReference>
<sequence>MTTYETTGQHYERVLAQDRKVSPATVWAILNKVGVDPAPWCSGPTWAQFLQAQASGILACDFFSVETVMLARLYCFAVVEHATRRVHVLGVTAHPTAGWVAQQARNPMLDLGDRIGDFRFLIRDGTASSPVCSMRCSRPRASAWCSPRPRLLG</sequence>
<comment type="caution">
    <text evidence="1">The sequence shown here is derived from an EMBL/GenBank/DDBJ whole genome shotgun (WGS) entry which is preliminary data.</text>
</comment>
<proteinExistence type="predicted"/>
<dbReference type="EMBL" id="BAAAZP010000118">
    <property type="protein sequence ID" value="GAA3690633.1"/>
    <property type="molecule type" value="Genomic_DNA"/>
</dbReference>
<name>A0ABP7CHC3_9ACTN</name>
<reference evidence="2" key="1">
    <citation type="journal article" date="2019" name="Int. J. Syst. Evol. Microbiol.">
        <title>The Global Catalogue of Microorganisms (GCM) 10K type strain sequencing project: providing services to taxonomists for standard genome sequencing and annotation.</title>
        <authorList>
            <consortium name="The Broad Institute Genomics Platform"/>
            <consortium name="The Broad Institute Genome Sequencing Center for Infectious Disease"/>
            <person name="Wu L."/>
            <person name="Ma J."/>
        </authorList>
    </citation>
    <scope>NUCLEOTIDE SEQUENCE [LARGE SCALE GENOMIC DNA]</scope>
    <source>
        <strain evidence="2">JCM 16904</strain>
    </source>
</reference>